<reference evidence="1 2" key="1">
    <citation type="submission" date="2023-07" db="EMBL/GenBank/DDBJ databases">
        <title>Paenibacillus sp. JX-17 nov. isolated from soil.</title>
        <authorList>
            <person name="Wan Y."/>
            <person name="Liu B."/>
        </authorList>
    </citation>
    <scope>NUCLEOTIDE SEQUENCE [LARGE SCALE GENOMIC DNA]</scope>
    <source>
        <strain evidence="1 2">JX-17</strain>
    </source>
</reference>
<accession>A0ABT9CER1</accession>
<dbReference type="Proteomes" id="UP001240171">
    <property type="component" value="Unassembled WGS sequence"/>
</dbReference>
<gene>
    <name evidence="1" type="ORF">Q5741_15205</name>
</gene>
<organism evidence="1 2">
    <name type="scientific">Paenibacillus lacisoli</name>
    <dbReference type="NCBI Taxonomy" id="3064525"/>
    <lineage>
        <taxon>Bacteria</taxon>
        <taxon>Bacillati</taxon>
        <taxon>Bacillota</taxon>
        <taxon>Bacilli</taxon>
        <taxon>Bacillales</taxon>
        <taxon>Paenibacillaceae</taxon>
        <taxon>Paenibacillus</taxon>
    </lineage>
</organism>
<evidence type="ECO:0000313" key="1">
    <source>
        <dbReference type="EMBL" id="MDO7907758.1"/>
    </source>
</evidence>
<comment type="caution">
    <text evidence="1">The sequence shown here is derived from an EMBL/GenBank/DDBJ whole genome shotgun (WGS) entry which is preliminary data.</text>
</comment>
<name>A0ABT9CER1_9BACL</name>
<sequence length="155" mass="18324">MNTGWASGELVVEGERVVYAELTEEELTASAWYTRYFHSTRSMGNGYEWHHLDEVPLLREKFFVSVCFHGGRLYALELSVQGEAYPTSWDNWTVEGERRRYEKHRRLLEKALSRKPDDQWEKPYPYMEFKLDWGAIISYQDPRSGSTAIVWNYGE</sequence>
<keyword evidence="2" id="KW-1185">Reference proteome</keyword>
<proteinExistence type="predicted"/>
<protein>
    <submittedName>
        <fullName evidence="1">Uncharacterized protein</fullName>
    </submittedName>
</protein>
<evidence type="ECO:0000313" key="2">
    <source>
        <dbReference type="Proteomes" id="UP001240171"/>
    </source>
</evidence>
<dbReference type="RefSeq" id="WP_305024972.1">
    <property type="nucleotide sequence ID" value="NZ_JAUQTB010000009.1"/>
</dbReference>
<dbReference type="EMBL" id="JAUQTB010000009">
    <property type="protein sequence ID" value="MDO7907758.1"/>
    <property type="molecule type" value="Genomic_DNA"/>
</dbReference>